<evidence type="ECO:0000256" key="2">
    <source>
        <dbReference type="SAM" id="SignalP"/>
    </source>
</evidence>
<evidence type="ECO:0000313" key="4">
    <source>
        <dbReference type="Proteomes" id="UP000298216"/>
    </source>
</evidence>
<evidence type="ECO:0000256" key="1">
    <source>
        <dbReference type="SAM" id="MobiDB-lite"/>
    </source>
</evidence>
<keyword evidence="4" id="KW-1185">Reference proteome</keyword>
<dbReference type="InterPro" id="IPR007497">
    <property type="entry name" value="SIMPL/DUF541"/>
</dbReference>
<dbReference type="InterPro" id="IPR052022">
    <property type="entry name" value="26kDa_periplasmic_antigen"/>
</dbReference>
<organism evidence="3 4">
    <name type="scientific">Brevundimonas intermedia</name>
    <dbReference type="NCBI Taxonomy" id="74315"/>
    <lineage>
        <taxon>Bacteria</taxon>
        <taxon>Pseudomonadati</taxon>
        <taxon>Pseudomonadota</taxon>
        <taxon>Alphaproteobacteria</taxon>
        <taxon>Caulobacterales</taxon>
        <taxon>Caulobacteraceae</taxon>
        <taxon>Brevundimonas</taxon>
    </lineage>
</organism>
<feature type="signal peptide" evidence="2">
    <location>
        <begin position="1"/>
        <end position="24"/>
    </location>
</feature>
<dbReference type="PANTHER" id="PTHR34387:SF2">
    <property type="entry name" value="SLR1258 PROTEIN"/>
    <property type="match status" value="1"/>
</dbReference>
<gene>
    <name evidence="3" type="ORF">EGY25_05570</name>
</gene>
<feature type="region of interest" description="Disordered" evidence="1">
    <location>
        <begin position="253"/>
        <end position="272"/>
    </location>
</feature>
<comment type="caution">
    <text evidence="3">The sequence shown here is derived from an EMBL/GenBank/DDBJ whole genome shotgun (WGS) entry which is preliminary data.</text>
</comment>
<dbReference type="PANTHER" id="PTHR34387">
    <property type="entry name" value="SLR1258 PROTEIN"/>
    <property type="match status" value="1"/>
</dbReference>
<proteinExistence type="predicted"/>
<dbReference type="Gene3D" id="3.30.110.170">
    <property type="entry name" value="Protein of unknown function (DUF541), domain 1"/>
    <property type="match status" value="1"/>
</dbReference>
<dbReference type="OrthoDB" id="7620453at2"/>
<keyword evidence="2" id="KW-0732">Signal</keyword>
<protein>
    <submittedName>
        <fullName evidence="3">DUF541 domain-containing protein</fullName>
    </submittedName>
</protein>
<dbReference type="GO" id="GO:0006974">
    <property type="term" value="P:DNA damage response"/>
    <property type="evidence" value="ECO:0007669"/>
    <property type="project" value="TreeGrafter"/>
</dbReference>
<dbReference type="EMBL" id="SPVH01000002">
    <property type="protein sequence ID" value="TFW14656.1"/>
    <property type="molecule type" value="Genomic_DNA"/>
</dbReference>
<sequence>MRPSLALALLLGAAPVFASAPAMAQTPPATIGDRYIPAPWWMRDPVIASVGQVRVEIQANRAFVSASFQSVDRSVTEASRAAADQVRALSQSLSAYGADKVRVETSVTTRPLYDQYRDENGVMRDNTRADRVARYQADASVSVTVRDVRLIERVYATIVASRPTSIGQVNFNLEPENSWKANLQAEAMKDARRRAEAAAANAGATLGRVKIIDPSGRVCQTDVLAGWPSYAAGGQATTVDDIVVTGSRVSAEAAFAPPPAPPAPMAGGAGPSEADIEAARLALQPPLQTLTDSACVIYGLN</sequence>
<dbReference type="Proteomes" id="UP000298216">
    <property type="component" value="Unassembled WGS sequence"/>
</dbReference>
<name>A0A4Y9S3Q1_9CAUL</name>
<reference evidence="3 4" key="1">
    <citation type="submission" date="2019-03" db="EMBL/GenBank/DDBJ databases">
        <title>Draft genome of Brevundimonas sp. a heavy metal resistant soil bacteria.</title>
        <authorList>
            <person name="Soto J."/>
        </authorList>
    </citation>
    <scope>NUCLEOTIDE SEQUENCE [LARGE SCALE GENOMIC DNA]</scope>
    <source>
        <strain evidence="3 4">B-10</strain>
    </source>
</reference>
<dbReference type="Gene3D" id="3.30.70.2970">
    <property type="entry name" value="Protein of unknown function (DUF541), domain 2"/>
    <property type="match status" value="1"/>
</dbReference>
<dbReference type="RefSeq" id="WP_135194037.1">
    <property type="nucleotide sequence ID" value="NZ_SPVH01000002.1"/>
</dbReference>
<feature type="chain" id="PRO_5021416401" evidence="2">
    <location>
        <begin position="25"/>
        <end position="301"/>
    </location>
</feature>
<dbReference type="Pfam" id="PF04402">
    <property type="entry name" value="SIMPL"/>
    <property type="match status" value="1"/>
</dbReference>
<evidence type="ECO:0000313" key="3">
    <source>
        <dbReference type="EMBL" id="TFW14656.1"/>
    </source>
</evidence>
<accession>A0A4Y9S3Q1</accession>
<dbReference type="AlphaFoldDB" id="A0A4Y9S3Q1"/>